<accession>A0A0G0LNA0</accession>
<dbReference type="Pfam" id="PF01381">
    <property type="entry name" value="HTH_3"/>
    <property type="match status" value="1"/>
</dbReference>
<dbReference type="Proteomes" id="UP000034774">
    <property type="component" value="Unassembled WGS sequence"/>
</dbReference>
<name>A0A0G0LNA0_9BACT</name>
<reference evidence="2 3" key="1">
    <citation type="journal article" date="2015" name="Nature">
        <title>rRNA introns, odd ribosomes, and small enigmatic genomes across a large radiation of phyla.</title>
        <authorList>
            <person name="Brown C.T."/>
            <person name="Hug L.A."/>
            <person name="Thomas B.C."/>
            <person name="Sharon I."/>
            <person name="Castelle C.J."/>
            <person name="Singh A."/>
            <person name="Wilkins M.J."/>
            <person name="Williams K.H."/>
            <person name="Banfield J.F."/>
        </authorList>
    </citation>
    <scope>NUCLEOTIDE SEQUENCE [LARGE SCALE GENOMIC DNA]</scope>
</reference>
<dbReference type="GO" id="GO:0003677">
    <property type="term" value="F:DNA binding"/>
    <property type="evidence" value="ECO:0007669"/>
    <property type="project" value="InterPro"/>
</dbReference>
<dbReference type="AlphaFoldDB" id="A0A0G0LNA0"/>
<dbReference type="EMBL" id="LBVU01000002">
    <property type="protein sequence ID" value="KKQ92547.1"/>
    <property type="molecule type" value="Genomic_DNA"/>
</dbReference>
<proteinExistence type="predicted"/>
<evidence type="ECO:0000313" key="2">
    <source>
        <dbReference type="EMBL" id="KKQ92547.1"/>
    </source>
</evidence>
<evidence type="ECO:0000259" key="1">
    <source>
        <dbReference type="PROSITE" id="PS50943"/>
    </source>
</evidence>
<dbReference type="SMART" id="SM00530">
    <property type="entry name" value="HTH_XRE"/>
    <property type="match status" value="1"/>
</dbReference>
<gene>
    <name evidence="2" type="ORF">UT17_C0002G0210</name>
</gene>
<dbReference type="CDD" id="cd00093">
    <property type="entry name" value="HTH_XRE"/>
    <property type="match status" value="1"/>
</dbReference>
<dbReference type="InterPro" id="IPR010982">
    <property type="entry name" value="Lambda_DNA-bd_dom_sf"/>
</dbReference>
<dbReference type="SUPFAM" id="SSF47413">
    <property type="entry name" value="lambda repressor-like DNA-binding domains"/>
    <property type="match status" value="1"/>
</dbReference>
<feature type="domain" description="HTH cro/C1-type" evidence="1">
    <location>
        <begin position="37"/>
        <end position="91"/>
    </location>
</feature>
<dbReference type="Gene3D" id="1.10.260.40">
    <property type="entry name" value="lambda repressor-like DNA-binding domains"/>
    <property type="match status" value="1"/>
</dbReference>
<protein>
    <submittedName>
        <fullName evidence="2">Helix-turn-helix domain protein</fullName>
    </submittedName>
</protein>
<dbReference type="PROSITE" id="PS50943">
    <property type="entry name" value="HTH_CROC1"/>
    <property type="match status" value="1"/>
</dbReference>
<sequence>MRRMVTHEEVKRELMKDPEFRKEWERSEPEYQLNRAIIRARIDKKMTQKELARRAKTTQAVISRIQNSSVSPTLALVQRIAEAMGKKLEIKFT</sequence>
<dbReference type="InterPro" id="IPR001387">
    <property type="entry name" value="Cro/C1-type_HTH"/>
</dbReference>
<comment type="caution">
    <text evidence="2">The sequence shown here is derived from an EMBL/GenBank/DDBJ whole genome shotgun (WGS) entry which is preliminary data.</text>
</comment>
<dbReference type="STRING" id="1618572.UT17_C0002G0210"/>
<organism evidence="2 3">
    <name type="scientific">Candidatus Woesebacteria bacterium GW2011_GWB1_39_10</name>
    <dbReference type="NCBI Taxonomy" id="1618572"/>
    <lineage>
        <taxon>Bacteria</taxon>
        <taxon>Candidatus Woeseibacteriota</taxon>
    </lineage>
</organism>
<evidence type="ECO:0000313" key="3">
    <source>
        <dbReference type="Proteomes" id="UP000034774"/>
    </source>
</evidence>